<feature type="region of interest" description="Disordered" evidence="5">
    <location>
        <begin position="58"/>
        <end position="78"/>
    </location>
</feature>
<evidence type="ECO:0000256" key="5">
    <source>
        <dbReference type="SAM" id="MobiDB-lite"/>
    </source>
</evidence>
<keyword evidence="2 3" id="KW-0067">ATP-binding</keyword>
<keyword evidence="1 3" id="KW-0547">Nucleotide-binding</keyword>
<dbReference type="AlphaFoldDB" id="A0A6A5W2F0"/>
<dbReference type="SMART" id="SM00220">
    <property type="entry name" value="S_TKc"/>
    <property type="match status" value="1"/>
</dbReference>
<keyword evidence="7" id="KW-0418">Kinase</keyword>
<gene>
    <name evidence="7" type="ORF">P154DRAFT_477846</name>
</gene>
<dbReference type="Pfam" id="PF00069">
    <property type="entry name" value="Pkinase"/>
    <property type="match status" value="1"/>
</dbReference>
<proteinExistence type="inferred from homology"/>
<evidence type="ECO:0000313" key="8">
    <source>
        <dbReference type="Proteomes" id="UP000799779"/>
    </source>
</evidence>
<sequence>MADSENSKAQTILYLRPQTAKDIELLDIPDNEPYRFEVAPPSEPTDIPLGVISELSPTTHLSPYDNTPHDDGRVSRESTPGLYPISRGVIRLGFDSIEKPAARGFEIGFGPSSDVKVPYYGRNPNEAYFRIHYNFNSGALLITALDSMIVGSARLSKQESLLLMAGASIRCGGAFSFVVEFPDLGNCAEEHERNYQEYTAKIGIPDAQYMETPRSEYPPIGAEHRSVATLGKGAFGEVHKALNNKTGEAFAIKILRGEGESEMKEVNIMSSLCHENIIKYERAFKIPSSQTCIVMELAVNDLNTHQKARQNGMRGSSLSLVCIRSIGRQALSGLNYLHDKGVMHRDLKPENILVTEWDAKTDIPTIKLADFGLAGIGSEHDTYCGTDGYIAPETVPQNRLLMYTNSVDIWALG</sequence>
<dbReference type="PROSITE" id="PS00107">
    <property type="entry name" value="PROTEIN_KINASE_ATP"/>
    <property type="match status" value="1"/>
</dbReference>
<dbReference type="PANTHER" id="PTHR44167:SF24">
    <property type="entry name" value="SERINE_THREONINE-PROTEIN KINASE CHK2"/>
    <property type="match status" value="1"/>
</dbReference>
<reference evidence="7" key="1">
    <citation type="journal article" date="2020" name="Stud. Mycol.">
        <title>101 Dothideomycetes genomes: a test case for predicting lifestyles and emergence of pathogens.</title>
        <authorList>
            <person name="Haridas S."/>
            <person name="Albert R."/>
            <person name="Binder M."/>
            <person name="Bloem J."/>
            <person name="Labutti K."/>
            <person name="Salamov A."/>
            <person name="Andreopoulos B."/>
            <person name="Baker S."/>
            <person name="Barry K."/>
            <person name="Bills G."/>
            <person name="Bluhm B."/>
            <person name="Cannon C."/>
            <person name="Castanera R."/>
            <person name="Culley D."/>
            <person name="Daum C."/>
            <person name="Ezra D."/>
            <person name="Gonzalez J."/>
            <person name="Henrissat B."/>
            <person name="Kuo A."/>
            <person name="Liang C."/>
            <person name="Lipzen A."/>
            <person name="Lutzoni F."/>
            <person name="Magnuson J."/>
            <person name="Mondo S."/>
            <person name="Nolan M."/>
            <person name="Ohm R."/>
            <person name="Pangilinan J."/>
            <person name="Park H.-J."/>
            <person name="Ramirez L."/>
            <person name="Alfaro M."/>
            <person name="Sun H."/>
            <person name="Tritt A."/>
            <person name="Yoshinaga Y."/>
            <person name="Zwiers L.-H."/>
            <person name="Turgeon B."/>
            <person name="Goodwin S."/>
            <person name="Spatafora J."/>
            <person name="Crous P."/>
            <person name="Grigoriev I."/>
        </authorList>
    </citation>
    <scope>NUCLEOTIDE SEQUENCE</scope>
    <source>
        <strain evidence="7">CBS 123094</strain>
    </source>
</reference>
<dbReference type="InterPro" id="IPR017441">
    <property type="entry name" value="Protein_kinase_ATP_BS"/>
</dbReference>
<dbReference type="GO" id="GO:0044773">
    <property type="term" value="P:mitotic DNA damage checkpoint signaling"/>
    <property type="evidence" value="ECO:0007669"/>
    <property type="project" value="TreeGrafter"/>
</dbReference>
<dbReference type="PROSITE" id="PS50011">
    <property type="entry name" value="PROTEIN_KINASE_DOM"/>
    <property type="match status" value="1"/>
</dbReference>
<evidence type="ECO:0000256" key="2">
    <source>
        <dbReference type="ARBA" id="ARBA00022840"/>
    </source>
</evidence>
<dbReference type="GO" id="GO:0005634">
    <property type="term" value="C:nucleus"/>
    <property type="evidence" value="ECO:0007669"/>
    <property type="project" value="TreeGrafter"/>
</dbReference>
<evidence type="ECO:0000256" key="4">
    <source>
        <dbReference type="RuleBase" id="RU000304"/>
    </source>
</evidence>
<evidence type="ECO:0000259" key="6">
    <source>
        <dbReference type="PROSITE" id="PS50011"/>
    </source>
</evidence>
<dbReference type="EMBL" id="ML977714">
    <property type="protein sequence ID" value="KAF1993295.1"/>
    <property type="molecule type" value="Genomic_DNA"/>
</dbReference>
<comment type="similarity">
    <text evidence="4">Belongs to the protein kinase superfamily.</text>
</comment>
<feature type="domain" description="Protein kinase" evidence="6">
    <location>
        <begin position="224"/>
        <end position="413"/>
    </location>
</feature>
<keyword evidence="4" id="KW-0723">Serine/threonine-protein kinase</keyword>
<keyword evidence="8" id="KW-1185">Reference proteome</keyword>
<accession>A0A6A5W2F0</accession>
<keyword evidence="7" id="KW-0808">Transferase</keyword>
<dbReference type="GO" id="GO:0005524">
    <property type="term" value="F:ATP binding"/>
    <property type="evidence" value="ECO:0007669"/>
    <property type="project" value="UniProtKB-UniRule"/>
</dbReference>
<dbReference type="GO" id="GO:0004674">
    <property type="term" value="F:protein serine/threonine kinase activity"/>
    <property type="evidence" value="ECO:0007669"/>
    <property type="project" value="UniProtKB-KW"/>
</dbReference>
<evidence type="ECO:0000256" key="1">
    <source>
        <dbReference type="ARBA" id="ARBA00022741"/>
    </source>
</evidence>
<name>A0A6A5W2F0_9PLEO</name>
<dbReference type="OrthoDB" id="5979581at2759"/>
<dbReference type="PANTHER" id="PTHR44167">
    <property type="entry name" value="OVARIAN-SPECIFIC SERINE/THREONINE-PROTEIN KINASE LOK-RELATED"/>
    <property type="match status" value="1"/>
</dbReference>
<feature type="compositionally biased region" description="Basic and acidic residues" evidence="5">
    <location>
        <begin position="67"/>
        <end position="76"/>
    </location>
</feature>
<dbReference type="SUPFAM" id="SSF56112">
    <property type="entry name" value="Protein kinase-like (PK-like)"/>
    <property type="match status" value="1"/>
</dbReference>
<dbReference type="GO" id="GO:0005737">
    <property type="term" value="C:cytoplasm"/>
    <property type="evidence" value="ECO:0007669"/>
    <property type="project" value="TreeGrafter"/>
</dbReference>
<dbReference type="InterPro" id="IPR011009">
    <property type="entry name" value="Kinase-like_dom_sf"/>
</dbReference>
<dbReference type="InterPro" id="IPR000719">
    <property type="entry name" value="Prot_kinase_dom"/>
</dbReference>
<evidence type="ECO:0000313" key="7">
    <source>
        <dbReference type="EMBL" id="KAF1993295.1"/>
    </source>
</evidence>
<dbReference type="Proteomes" id="UP000799779">
    <property type="component" value="Unassembled WGS sequence"/>
</dbReference>
<feature type="binding site" evidence="3">
    <location>
        <position position="253"/>
    </location>
    <ligand>
        <name>ATP</name>
        <dbReference type="ChEBI" id="CHEBI:30616"/>
    </ligand>
</feature>
<protein>
    <submittedName>
        <fullName evidence="7">Kinase-like protein</fullName>
    </submittedName>
</protein>
<dbReference type="Gene3D" id="1.10.510.10">
    <property type="entry name" value="Transferase(Phosphotransferase) domain 1"/>
    <property type="match status" value="1"/>
</dbReference>
<dbReference type="InterPro" id="IPR008271">
    <property type="entry name" value="Ser/Thr_kinase_AS"/>
</dbReference>
<organism evidence="7 8">
    <name type="scientific">Amniculicola lignicola CBS 123094</name>
    <dbReference type="NCBI Taxonomy" id="1392246"/>
    <lineage>
        <taxon>Eukaryota</taxon>
        <taxon>Fungi</taxon>
        <taxon>Dikarya</taxon>
        <taxon>Ascomycota</taxon>
        <taxon>Pezizomycotina</taxon>
        <taxon>Dothideomycetes</taxon>
        <taxon>Pleosporomycetidae</taxon>
        <taxon>Pleosporales</taxon>
        <taxon>Amniculicolaceae</taxon>
        <taxon>Amniculicola</taxon>
    </lineage>
</organism>
<dbReference type="PROSITE" id="PS00108">
    <property type="entry name" value="PROTEIN_KINASE_ST"/>
    <property type="match status" value="1"/>
</dbReference>
<feature type="non-terminal residue" evidence="7">
    <location>
        <position position="413"/>
    </location>
</feature>
<evidence type="ECO:0000256" key="3">
    <source>
        <dbReference type="PROSITE-ProRule" id="PRU10141"/>
    </source>
</evidence>